<reference evidence="1 2" key="1">
    <citation type="submission" date="2019-11" db="EMBL/GenBank/DDBJ databases">
        <authorList>
            <person name="Zheng R.K."/>
            <person name="Sun C.M."/>
        </authorList>
    </citation>
    <scope>NUCLEOTIDE SEQUENCE [LARGE SCALE GENOMIC DNA]</scope>
    <source>
        <strain evidence="1 2">WC007</strain>
    </source>
</reference>
<evidence type="ECO:0000313" key="1">
    <source>
        <dbReference type="EMBL" id="QGY43035.1"/>
    </source>
</evidence>
<accession>A0A6I6JJJ0</accession>
<dbReference type="AlphaFoldDB" id="A0A6I6JJJ0"/>
<evidence type="ECO:0000313" key="2">
    <source>
        <dbReference type="Proteomes" id="UP000428260"/>
    </source>
</evidence>
<proteinExistence type="predicted"/>
<name>A0A6I6JJJ0_9BACT</name>
<keyword evidence="2" id="KW-1185">Reference proteome</keyword>
<dbReference type="RefSeq" id="WP_158863763.1">
    <property type="nucleotide sequence ID" value="NZ_CP046401.1"/>
</dbReference>
<dbReference type="KEGG" id="mcos:GM418_04985"/>
<gene>
    <name evidence="1" type="ORF">GM418_04985</name>
</gene>
<sequence>MMNYGDLKADNEPILGLGGRKVQNNEKFQGLYAEKFSNVISAIFEMDEKSLILFRLHLDKILNEPQKFNNSERHFLLILKVADRYLMIKELVEKESKIGFGVFGVLLYLGLTCFDSLGQKNEYITFQDWLNKKDGKVDELELLIRNFPEKGLREELKELYDKYYNPEFGVKQSFFNFLNLIKEKESYEQLLLGIDLSKFVLRQIKYDSRFIERFKKDWLFYFRNNFTHNTENLRIPLENANWLLSYKRNDKTFHIWIRPNKIITNVLSCIKDGIEIKMTELGFSLKIEG</sequence>
<organism evidence="1 2">
    <name type="scientific">Maribellus comscasis</name>
    <dbReference type="NCBI Taxonomy" id="2681766"/>
    <lineage>
        <taxon>Bacteria</taxon>
        <taxon>Pseudomonadati</taxon>
        <taxon>Bacteroidota</taxon>
        <taxon>Bacteroidia</taxon>
        <taxon>Marinilabiliales</taxon>
        <taxon>Prolixibacteraceae</taxon>
        <taxon>Maribellus</taxon>
    </lineage>
</organism>
<dbReference type="EMBL" id="CP046401">
    <property type="protein sequence ID" value="QGY43035.1"/>
    <property type="molecule type" value="Genomic_DNA"/>
</dbReference>
<dbReference type="Proteomes" id="UP000428260">
    <property type="component" value="Chromosome"/>
</dbReference>
<protein>
    <submittedName>
        <fullName evidence="1">Uncharacterized protein</fullName>
    </submittedName>
</protein>